<sequence length="90" mass="10209">MYVHGLYSLLALAYPNSPPEHPTHSLYTCCKANPMIPTSRVAFSSYRHTSKLQSPLAAPLAQPLLHSVFVRLYYKHPMSRKRVNPVSMQI</sequence>
<dbReference type="RefSeq" id="XP_007706770.1">
    <property type="nucleotide sequence ID" value="XM_007708580.1"/>
</dbReference>
<keyword evidence="2" id="KW-1185">Reference proteome</keyword>
<dbReference type="GeneID" id="19151239"/>
<protein>
    <submittedName>
        <fullName evidence="1">Uncharacterized protein</fullName>
    </submittedName>
</protein>
<accession>W6YMD6</accession>
<evidence type="ECO:0000313" key="1">
    <source>
        <dbReference type="EMBL" id="EUC38965.1"/>
    </source>
</evidence>
<dbReference type="EMBL" id="KI964539">
    <property type="protein sequence ID" value="EUC38965.1"/>
    <property type="molecule type" value="Genomic_DNA"/>
</dbReference>
<dbReference type="AlphaFoldDB" id="W6YMD6"/>
<gene>
    <name evidence="1" type="ORF">COCCADRAFT_81793</name>
</gene>
<evidence type="ECO:0000313" key="2">
    <source>
        <dbReference type="Proteomes" id="UP000053841"/>
    </source>
</evidence>
<proteinExistence type="predicted"/>
<dbReference type="KEGG" id="bze:COCCADRAFT_81793"/>
<reference evidence="1 2" key="1">
    <citation type="journal article" date="2013" name="PLoS Genet.">
        <title>Comparative genome structure, secondary metabolite, and effector coding capacity across Cochliobolus pathogens.</title>
        <authorList>
            <person name="Condon B.J."/>
            <person name="Leng Y."/>
            <person name="Wu D."/>
            <person name="Bushley K.E."/>
            <person name="Ohm R.A."/>
            <person name="Otillar R."/>
            <person name="Martin J."/>
            <person name="Schackwitz W."/>
            <person name="Grimwood J."/>
            <person name="MohdZainudin N."/>
            <person name="Xue C."/>
            <person name="Wang R."/>
            <person name="Manning V.A."/>
            <person name="Dhillon B."/>
            <person name="Tu Z.J."/>
            <person name="Steffenson B.J."/>
            <person name="Salamov A."/>
            <person name="Sun H."/>
            <person name="Lowry S."/>
            <person name="LaButti K."/>
            <person name="Han J."/>
            <person name="Copeland A."/>
            <person name="Lindquist E."/>
            <person name="Barry K."/>
            <person name="Schmutz J."/>
            <person name="Baker S.E."/>
            <person name="Ciuffetti L.M."/>
            <person name="Grigoriev I.V."/>
            <person name="Zhong S."/>
            <person name="Turgeon B.G."/>
        </authorList>
    </citation>
    <scope>NUCLEOTIDE SEQUENCE [LARGE SCALE GENOMIC DNA]</scope>
    <source>
        <strain evidence="1 2">26-R-13</strain>
    </source>
</reference>
<name>W6YMD6_COCC2</name>
<dbReference type="HOGENOM" id="CLU_2440524_0_0_1"/>
<organism evidence="1 2">
    <name type="scientific">Cochliobolus carbonum (strain 26-R-13)</name>
    <name type="common">Maize leaf spot fungus</name>
    <name type="synonym">Bipolaris zeicola</name>
    <dbReference type="NCBI Taxonomy" id="930089"/>
    <lineage>
        <taxon>Eukaryota</taxon>
        <taxon>Fungi</taxon>
        <taxon>Dikarya</taxon>
        <taxon>Ascomycota</taxon>
        <taxon>Pezizomycotina</taxon>
        <taxon>Dothideomycetes</taxon>
        <taxon>Pleosporomycetidae</taxon>
        <taxon>Pleosporales</taxon>
        <taxon>Pleosporineae</taxon>
        <taxon>Pleosporaceae</taxon>
        <taxon>Bipolaris</taxon>
    </lineage>
</organism>
<dbReference type="Proteomes" id="UP000053841">
    <property type="component" value="Unassembled WGS sequence"/>
</dbReference>